<accession>A0ACB8CGS5</accession>
<reference evidence="1" key="1">
    <citation type="submission" date="2020-05" db="EMBL/GenBank/DDBJ databases">
        <title>Large-scale comparative analyses of tick genomes elucidate their genetic diversity and vector capacities.</title>
        <authorList>
            <person name="Jia N."/>
            <person name="Wang J."/>
            <person name="Shi W."/>
            <person name="Du L."/>
            <person name="Sun Y."/>
            <person name="Zhan W."/>
            <person name="Jiang J."/>
            <person name="Wang Q."/>
            <person name="Zhang B."/>
            <person name="Ji P."/>
            <person name="Sakyi L.B."/>
            <person name="Cui X."/>
            <person name="Yuan T."/>
            <person name="Jiang B."/>
            <person name="Yang W."/>
            <person name="Lam T.T.-Y."/>
            <person name="Chang Q."/>
            <person name="Ding S."/>
            <person name="Wang X."/>
            <person name="Zhu J."/>
            <person name="Ruan X."/>
            <person name="Zhao L."/>
            <person name="Wei J."/>
            <person name="Que T."/>
            <person name="Du C."/>
            <person name="Cheng J."/>
            <person name="Dai P."/>
            <person name="Han X."/>
            <person name="Huang E."/>
            <person name="Gao Y."/>
            <person name="Liu J."/>
            <person name="Shao H."/>
            <person name="Ye R."/>
            <person name="Li L."/>
            <person name="Wei W."/>
            <person name="Wang X."/>
            <person name="Wang C."/>
            <person name="Yang T."/>
            <person name="Huo Q."/>
            <person name="Li W."/>
            <person name="Guo W."/>
            <person name="Chen H."/>
            <person name="Zhou L."/>
            <person name="Ni X."/>
            <person name="Tian J."/>
            <person name="Zhou Y."/>
            <person name="Sheng Y."/>
            <person name="Liu T."/>
            <person name="Pan Y."/>
            <person name="Xia L."/>
            <person name="Li J."/>
            <person name="Zhao F."/>
            <person name="Cao W."/>
        </authorList>
    </citation>
    <scope>NUCLEOTIDE SEQUENCE</scope>
    <source>
        <strain evidence="1">Dsil-2018</strain>
    </source>
</reference>
<dbReference type="EMBL" id="CM023476">
    <property type="protein sequence ID" value="KAH7941970.1"/>
    <property type="molecule type" value="Genomic_DNA"/>
</dbReference>
<dbReference type="Proteomes" id="UP000821865">
    <property type="component" value="Chromosome 7"/>
</dbReference>
<name>A0ACB8CGS5_DERSI</name>
<sequence>MREQPYRCPDAVEAGQIADEMMEEQAETLTAAGQAPSTNPVDVNALRDSCDGCVWRTSTLQCLRALIRKRCQYARHQWALPVLGIFAPCLLLGLQGYRERSTARAAVNLTDVYHYDIMAMYNFSVASMLTSDEESVLISQYYRQLIEQKGVEVTRVRDVTDYLLEVGIRSLDEYMKYVVGASFLLVGKKKSTRADPSEGVVQLGLSKDYEGRLAIAWYSGEFYHSAILALNLVHTSLLRWTVGDDTASIKLRVRPQKNLEESVEYDKDSPEVIQRQLERFTLGAMSLATLTAGCGLFPVLDRVSGSRQLQLLTGISVPTYWLANFIFDYFLYTLSTICIYMLMFWFYGTFFREMMQPVVLVFACYGLSAFPLGYLLSLGANTPSAGYALVLLLSFFGAFMTSGTIAAELLKTAAGIRFVLLNLLPLLRLLPSFAFMSAFLQTVSKSQLAWICSRYAVALAVVLAVLSPFTSRTQLERAEQPRRNIVVVVETLTARHRAPPLAREHFLQRQAQPVHLIFADSDDATLDHLAKLADNIYEAANPFVSAVGTTPEN</sequence>
<evidence type="ECO:0000313" key="1">
    <source>
        <dbReference type="EMBL" id="KAH7941970.1"/>
    </source>
</evidence>
<evidence type="ECO:0000313" key="2">
    <source>
        <dbReference type="Proteomes" id="UP000821865"/>
    </source>
</evidence>
<proteinExistence type="predicted"/>
<comment type="caution">
    <text evidence="1">The sequence shown here is derived from an EMBL/GenBank/DDBJ whole genome shotgun (WGS) entry which is preliminary data.</text>
</comment>
<protein>
    <submittedName>
        <fullName evidence="1">Uncharacterized protein</fullName>
    </submittedName>
</protein>
<organism evidence="1 2">
    <name type="scientific">Dermacentor silvarum</name>
    <name type="common">Tick</name>
    <dbReference type="NCBI Taxonomy" id="543639"/>
    <lineage>
        <taxon>Eukaryota</taxon>
        <taxon>Metazoa</taxon>
        <taxon>Ecdysozoa</taxon>
        <taxon>Arthropoda</taxon>
        <taxon>Chelicerata</taxon>
        <taxon>Arachnida</taxon>
        <taxon>Acari</taxon>
        <taxon>Parasitiformes</taxon>
        <taxon>Ixodida</taxon>
        <taxon>Ixodoidea</taxon>
        <taxon>Ixodidae</taxon>
        <taxon>Rhipicephalinae</taxon>
        <taxon>Dermacentor</taxon>
    </lineage>
</organism>
<keyword evidence="2" id="KW-1185">Reference proteome</keyword>
<gene>
    <name evidence="1" type="ORF">HPB49_019030</name>
</gene>